<dbReference type="OrthoDB" id="9814005at2"/>
<proteinExistence type="predicted"/>
<evidence type="ECO:0000256" key="2">
    <source>
        <dbReference type="ARBA" id="ARBA00023125"/>
    </source>
</evidence>
<organism evidence="6 7">
    <name type="scientific">Bauldia litoralis</name>
    <dbReference type="NCBI Taxonomy" id="665467"/>
    <lineage>
        <taxon>Bacteria</taxon>
        <taxon>Pseudomonadati</taxon>
        <taxon>Pseudomonadota</taxon>
        <taxon>Alphaproteobacteria</taxon>
        <taxon>Hyphomicrobiales</taxon>
        <taxon>Kaistiaceae</taxon>
        <taxon>Bauldia</taxon>
    </lineage>
</organism>
<dbReference type="Pfam" id="PF01418">
    <property type="entry name" value="HTH_6"/>
    <property type="match status" value="1"/>
</dbReference>
<dbReference type="InterPro" id="IPR036388">
    <property type="entry name" value="WH-like_DNA-bd_sf"/>
</dbReference>
<sequence>MMAERTTDHPPRDFDGLKDLLISRREALPRRLVQVAAFALENPDEVAFGTVASVAAQAKVQPSTLIRFAQTLGYAGFTDLQDVFRAQLKSRWPDYRERLARIGDHVTDHRDGVSGLVDGFAESAIASIDRLRETVSSMEVDRAAALLADADTIYLLGLRRVFPVSAYLAYALGKIGCRTVLLDNVAALGPEQLAGANSGDALVAISFSPYAPITVELAARAAECGVPIVTITDSPFSPLSANATVQLEVVEADYAGFRSLAATMALAMALAVAAGARREARD</sequence>
<dbReference type="Pfam" id="PF01380">
    <property type="entry name" value="SIS"/>
    <property type="match status" value="1"/>
</dbReference>
<dbReference type="GO" id="GO:0003677">
    <property type="term" value="F:DNA binding"/>
    <property type="evidence" value="ECO:0007669"/>
    <property type="project" value="UniProtKB-KW"/>
</dbReference>
<dbReference type="InterPro" id="IPR047640">
    <property type="entry name" value="RpiR-like"/>
</dbReference>
<dbReference type="SUPFAM" id="SSF46689">
    <property type="entry name" value="Homeodomain-like"/>
    <property type="match status" value="1"/>
</dbReference>
<dbReference type="Proteomes" id="UP000199071">
    <property type="component" value="Unassembled WGS sequence"/>
</dbReference>
<dbReference type="AlphaFoldDB" id="A0A1G6AUY7"/>
<dbReference type="InterPro" id="IPR035472">
    <property type="entry name" value="RpiR-like_SIS"/>
</dbReference>
<dbReference type="CDD" id="cd05013">
    <property type="entry name" value="SIS_RpiR"/>
    <property type="match status" value="1"/>
</dbReference>
<evidence type="ECO:0000256" key="1">
    <source>
        <dbReference type="ARBA" id="ARBA00023015"/>
    </source>
</evidence>
<dbReference type="GO" id="GO:0097367">
    <property type="term" value="F:carbohydrate derivative binding"/>
    <property type="evidence" value="ECO:0007669"/>
    <property type="project" value="InterPro"/>
</dbReference>
<feature type="domain" description="SIS" evidence="5">
    <location>
        <begin position="143"/>
        <end position="280"/>
    </location>
</feature>
<dbReference type="InterPro" id="IPR001347">
    <property type="entry name" value="SIS_dom"/>
</dbReference>
<evidence type="ECO:0000256" key="3">
    <source>
        <dbReference type="ARBA" id="ARBA00023163"/>
    </source>
</evidence>
<feature type="domain" description="HTH rpiR-type" evidence="4">
    <location>
        <begin position="15"/>
        <end position="91"/>
    </location>
</feature>
<dbReference type="GO" id="GO:0003700">
    <property type="term" value="F:DNA-binding transcription factor activity"/>
    <property type="evidence" value="ECO:0007669"/>
    <property type="project" value="InterPro"/>
</dbReference>
<evidence type="ECO:0000313" key="6">
    <source>
        <dbReference type="EMBL" id="SDB12184.1"/>
    </source>
</evidence>
<dbReference type="Gene3D" id="1.10.10.10">
    <property type="entry name" value="Winged helix-like DNA-binding domain superfamily/Winged helix DNA-binding domain"/>
    <property type="match status" value="1"/>
</dbReference>
<evidence type="ECO:0000259" key="5">
    <source>
        <dbReference type="PROSITE" id="PS51464"/>
    </source>
</evidence>
<dbReference type="Gene3D" id="3.40.50.10490">
    <property type="entry name" value="Glucose-6-phosphate isomerase like protein, domain 1"/>
    <property type="match status" value="1"/>
</dbReference>
<accession>A0A1G6AUY7</accession>
<dbReference type="PROSITE" id="PS51071">
    <property type="entry name" value="HTH_RPIR"/>
    <property type="match status" value="1"/>
</dbReference>
<dbReference type="InterPro" id="IPR000281">
    <property type="entry name" value="HTH_RpiR"/>
</dbReference>
<dbReference type="PROSITE" id="PS51464">
    <property type="entry name" value="SIS"/>
    <property type="match status" value="1"/>
</dbReference>
<keyword evidence="7" id="KW-1185">Reference proteome</keyword>
<gene>
    <name evidence="6" type="ORF">SAMN02982931_00896</name>
</gene>
<keyword evidence="2" id="KW-0238">DNA-binding</keyword>
<dbReference type="SUPFAM" id="SSF53697">
    <property type="entry name" value="SIS domain"/>
    <property type="match status" value="1"/>
</dbReference>
<protein>
    <submittedName>
        <fullName evidence="6">Transcriptional regulator, RpiR family</fullName>
    </submittedName>
</protein>
<evidence type="ECO:0000313" key="7">
    <source>
        <dbReference type="Proteomes" id="UP000199071"/>
    </source>
</evidence>
<name>A0A1G6AUY7_9HYPH</name>
<evidence type="ECO:0000259" key="4">
    <source>
        <dbReference type="PROSITE" id="PS51071"/>
    </source>
</evidence>
<dbReference type="EMBL" id="FMXQ01000002">
    <property type="protein sequence ID" value="SDB12184.1"/>
    <property type="molecule type" value="Genomic_DNA"/>
</dbReference>
<keyword evidence="1" id="KW-0805">Transcription regulation</keyword>
<reference evidence="6 7" key="1">
    <citation type="submission" date="2016-10" db="EMBL/GenBank/DDBJ databases">
        <authorList>
            <person name="de Groot N.N."/>
        </authorList>
    </citation>
    <scope>NUCLEOTIDE SEQUENCE [LARGE SCALE GENOMIC DNA]</scope>
    <source>
        <strain evidence="6 7">ATCC 35022</strain>
    </source>
</reference>
<dbReference type="STRING" id="665467.SAMN02982931_00896"/>
<keyword evidence="3" id="KW-0804">Transcription</keyword>
<dbReference type="InterPro" id="IPR009057">
    <property type="entry name" value="Homeodomain-like_sf"/>
</dbReference>
<dbReference type="InterPro" id="IPR046348">
    <property type="entry name" value="SIS_dom_sf"/>
</dbReference>
<dbReference type="GO" id="GO:1901135">
    <property type="term" value="P:carbohydrate derivative metabolic process"/>
    <property type="evidence" value="ECO:0007669"/>
    <property type="project" value="InterPro"/>
</dbReference>
<dbReference type="PANTHER" id="PTHR30514">
    <property type="entry name" value="GLUCOKINASE"/>
    <property type="match status" value="1"/>
</dbReference>
<dbReference type="PANTHER" id="PTHR30514:SF20">
    <property type="entry name" value="TRANSCRIPTIONAL REGULATOR"/>
    <property type="match status" value="1"/>
</dbReference>